<organism evidence="2 3">
    <name type="scientific">Nesidiocoris tenuis</name>
    <dbReference type="NCBI Taxonomy" id="355587"/>
    <lineage>
        <taxon>Eukaryota</taxon>
        <taxon>Metazoa</taxon>
        <taxon>Ecdysozoa</taxon>
        <taxon>Arthropoda</taxon>
        <taxon>Hexapoda</taxon>
        <taxon>Insecta</taxon>
        <taxon>Pterygota</taxon>
        <taxon>Neoptera</taxon>
        <taxon>Paraneoptera</taxon>
        <taxon>Hemiptera</taxon>
        <taxon>Heteroptera</taxon>
        <taxon>Panheteroptera</taxon>
        <taxon>Cimicomorpha</taxon>
        <taxon>Miridae</taxon>
        <taxon>Dicyphina</taxon>
        <taxon>Nesidiocoris</taxon>
    </lineage>
</organism>
<feature type="region of interest" description="Disordered" evidence="1">
    <location>
        <begin position="1"/>
        <end position="25"/>
    </location>
</feature>
<gene>
    <name evidence="2" type="ORF">NTJ_06212</name>
</gene>
<evidence type="ECO:0000256" key="1">
    <source>
        <dbReference type="SAM" id="MobiDB-lite"/>
    </source>
</evidence>
<evidence type="ECO:0000313" key="3">
    <source>
        <dbReference type="Proteomes" id="UP001307889"/>
    </source>
</evidence>
<accession>A0ABN7AME9</accession>
<keyword evidence="3" id="KW-1185">Reference proteome</keyword>
<proteinExistence type="predicted"/>
<dbReference type="Proteomes" id="UP001307889">
    <property type="component" value="Chromosome 4"/>
</dbReference>
<reference evidence="2 3" key="1">
    <citation type="submission" date="2023-09" db="EMBL/GenBank/DDBJ databases">
        <title>Nesidiocoris tenuis whole genome shotgun sequence.</title>
        <authorList>
            <person name="Shibata T."/>
            <person name="Shimoda M."/>
            <person name="Kobayashi T."/>
            <person name="Uehara T."/>
        </authorList>
    </citation>
    <scope>NUCLEOTIDE SEQUENCE [LARGE SCALE GENOMIC DNA]</scope>
    <source>
        <strain evidence="2 3">Japan</strain>
    </source>
</reference>
<name>A0ABN7AME9_9HEMI</name>
<dbReference type="EMBL" id="AP028912">
    <property type="protein sequence ID" value="BES93403.1"/>
    <property type="molecule type" value="Genomic_DNA"/>
</dbReference>
<protein>
    <submittedName>
        <fullName evidence="2">Uncharacterized protein</fullName>
    </submittedName>
</protein>
<sequence length="83" mass="8743">MLLSSASTVDIHEHPPPFQTPTPFSLKPFGITTPGDKGAVIGPEEPAPLEFPSGQDYEGVRILVPEGLGKISLHAAVVKRLAS</sequence>
<evidence type="ECO:0000313" key="2">
    <source>
        <dbReference type="EMBL" id="BES93403.1"/>
    </source>
</evidence>